<comment type="similarity">
    <text evidence="1">Belongs to the myoviridae tail sheath protein family.</text>
</comment>
<name>A0ABT3NQ44_9PROT</name>
<feature type="domain" description="Tail sheath protein subtilisin-like" evidence="2">
    <location>
        <begin position="225"/>
        <end position="377"/>
    </location>
</feature>
<reference evidence="4 5" key="1">
    <citation type="submission" date="2022-10" db="EMBL/GenBank/DDBJ databases">
        <title>Roseococcus glaciei nov., sp. nov., isolated from glacier.</title>
        <authorList>
            <person name="Liu Q."/>
            <person name="Xin Y.-H."/>
        </authorList>
    </citation>
    <scope>NUCLEOTIDE SEQUENCE [LARGE SCALE GENOMIC DNA]</scope>
    <source>
        <strain evidence="4 5">MDT2-1-1</strain>
    </source>
</reference>
<dbReference type="PANTHER" id="PTHR35861:SF1">
    <property type="entry name" value="PHAGE TAIL SHEATH PROTEIN"/>
    <property type="match status" value="1"/>
</dbReference>
<accession>A0ABT3NQ44</accession>
<keyword evidence="5" id="KW-1185">Reference proteome</keyword>
<proteinExistence type="inferred from homology"/>
<dbReference type="Proteomes" id="UP001526430">
    <property type="component" value="Unassembled WGS sequence"/>
</dbReference>
<dbReference type="Gene3D" id="3.40.50.11780">
    <property type="match status" value="2"/>
</dbReference>
<dbReference type="Pfam" id="PF04984">
    <property type="entry name" value="Phage_sheath_1"/>
    <property type="match status" value="1"/>
</dbReference>
<protein>
    <submittedName>
        <fullName evidence="4">Phage tail sheath subtilisin-like domain-containing protein</fullName>
    </submittedName>
</protein>
<gene>
    <name evidence="4" type="ORF">OF850_01470</name>
</gene>
<evidence type="ECO:0000259" key="2">
    <source>
        <dbReference type="Pfam" id="PF04984"/>
    </source>
</evidence>
<dbReference type="EMBL" id="JAPFQI010000001">
    <property type="protein sequence ID" value="MCW8084284.1"/>
    <property type="molecule type" value="Genomic_DNA"/>
</dbReference>
<dbReference type="InterPro" id="IPR052042">
    <property type="entry name" value="Tail_sheath_structural"/>
</dbReference>
<evidence type="ECO:0000256" key="1">
    <source>
        <dbReference type="ARBA" id="ARBA00008005"/>
    </source>
</evidence>
<dbReference type="Pfam" id="PF17482">
    <property type="entry name" value="Phage_sheath_1C"/>
    <property type="match status" value="1"/>
</dbReference>
<sequence length="496" mass="53236">MSVKLSYPGVYIEEVPSSVRTISQASTSIAAFAGWAKRGPAGRPVRCLSWTDYDRIFGGLDGRSYLGYAVSHFFGNGGSDAYVVRIVAPGDKVATAVADGLEVEATGPGAWANDYQMVTKPRNDDDSRFRLDLVEKASGAVLESYMNLSLDPVDSRFATNVLRDESQLVSVTKADVTKKVTARTVDLTGGEDGTVIGPGDAAFDAALMGDGVATGIFSLAKVDLFNLLNVPGYANSANLAKLQKFCRDERALLIVDSEAGSTPTSTAMTGAPNGALTGADGINAAFYYPWLLAPDPEQQYRIRSFPPGGAVAGVYARTDATRGVWKAPAGTDASLSGVVGVTIPMNDAENGVLNPLAVNCIRTFPVYGTIVWGARTLRGNDEIGSEWKYVPVRRTALFIEESLYRSLKWVVFEPNDEPLWAQIRLNVGSFMNDLFRQGAFQGTTPRDAYFVKCDKDTTTQSDINRGVVNILVGFAPLKPAEFVVIKLQQMAGQLAT</sequence>
<evidence type="ECO:0000313" key="5">
    <source>
        <dbReference type="Proteomes" id="UP001526430"/>
    </source>
</evidence>
<comment type="caution">
    <text evidence="4">The sequence shown here is derived from an EMBL/GenBank/DDBJ whole genome shotgun (WGS) entry which is preliminary data.</text>
</comment>
<evidence type="ECO:0000313" key="4">
    <source>
        <dbReference type="EMBL" id="MCW8084284.1"/>
    </source>
</evidence>
<evidence type="ECO:0000259" key="3">
    <source>
        <dbReference type="Pfam" id="PF17482"/>
    </source>
</evidence>
<dbReference type="RefSeq" id="WP_301587891.1">
    <property type="nucleotide sequence ID" value="NZ_JAPFQI010000001.1"/>
</dbReference>
<dbReference type="PANTHER" id="PTHR35861">
    <property type="match status" value="1"/>
</dbReference>
<organism evidence="4 5">
    <name type="scientific">Sabulicella glaciei</name>
    <dbReference type="NCBI Taxonomy" id="2984948"/>
    <lineage>
        <taxon>Bacteria</taxon>
        <taxon>Pseudomonadati</taxon>
        <taxon>Pseudomonadota</taxon>
        <taxon>Alphaproteobacteria</taxon>
        <taxon>Acetobacterales</taxon>
        <taxon>Acetobacteraceae</taxon>
        <taxon>Sabulicella</taxon>
    </lineage>
</organism>
<feature type="domain" description="Tail sheath protein C-terminal" evidence="3">
    <location>
        <begin position="385"/>
        <end position="486"/>
    </location>
</feature>
<dbReference type="InterPro" id="IPR020287">
    <property type="entry name" value="Tail_sheath_C"/>
</dbReference>
<dbReference type="InterPro" id="IPR035089">
    <property type="entry name" value="Phage_sheath_subtilisin"/>
</dbReference>